<sequence length="177" mass="19718">MFKKFAALTGMIFCFISLAAGAQAENGNESFTQKHFLIHVKTSLDEDDAQICVAPNVALAALRKGHRVTLLFDGSAVTSVKKGGWFGADQTPMDKAALPERERMTLSEQFGMDLSRIPSDYGEYLAFLKSEGADLKINRTMMLLYKIEPEDIDSNLTPIMLSEMLEIIQNADHYLVY</sequence>
<dbReference type="HOGENOM" id="CLU_1516356_0_0_0"/>
<dbReference type="InParanoid" id="M1YI16"/>
<dbReference type="InterPro" id="IPR027396">
    <property type="entry name" value="DsrEFH-like"/>
</dbReference>
<dbReference type="AlphaFoldDB" id="M1YI16"/>
<accession>M1YI16</accession>
<name>M1YI16_NITG3</name>
<keyword evidence="1" id="KW-0732">Signal</keyword>
<proteinExistence type="predicted"/>
<organism evidence="2 3">
    <name type="scientific">Nitrospina gracilis (strain 3/211)</name>
    <dbReference type="NCBI Taxonomy" id="1266370"/>
    <lineage>
        <taxon>Bacteria</taxon>
        <taxon>Pseudomonadati</taxon>
        <taxon>Nitrospinota/Tectimicrobiota group</taxon>
        <taxon>Nitrospinota</taxon>
        <taxon>Nitrospinia</taxon>
        <taxon>Nitrospinales</taxon>
        <taxon>Nitrospinaceae</taxon>
        <taxon>Nitrospina</taxon>
    </lineage>
</organism>
<keyword evidence="3" id="KW-1185">Reference proteome</keyword>
<dbReference type="Proteomes" id="UP000011704">
    <property type="component" value="Unassembled WGS sequence"/>
</dbReference>
<protein>
    <submittedName>
        <fullName evidence="2">Uncharacterized protein</fullName>
    </submittedName>
</protein>
<gene>
    <name evidence="2" type="ORF">NITGR_250048</name>
</gene>
<dbReference type="SUPFAM" id="SSF75169">
    <property type="entry name" value="DsrEFH-like"/>
    <property type="match status" value="1"/>
</dbReference>
<evidence type="ECO:0000313" key="2">
    <source>
        <dbReference type="EMBL" id="CCQ90135.1"/>
    </source>
</evidence>
<feature type="chain" id="PRO_5004019314" evidence="1">
    <location>
        <begin position="20"/>
        <end position="177"/>
    </location>
</feature>
<evidence type="ECO:0000256" key="1">
    <source>
        <dbReference type="SAM" id="SignalP"/>
    </source>
</evidence>
<dbReference type="STRING" id="1266370.NITGR_250048"/>
<dbReference type="RefSeq" id="WP_005007357.1">
    <property type="nucleotide sequence ID" value="NZ_HG422173.1"/>
</dbReference>
<reference evidence="2 3" key="1">
    <citation type="journal article" date="2013" name="Front. Microbiol.">
        <title>The genome of Nitrospina gracilis illuminates the metabolism and evolution of the major marine nitrite oxidizer.</title>
        <authorList>
            <person name="Luecker S."/>
            <person name="Nowka B."/>
            <person name="Rattei T."/>
            <person name="Spieck E."/>
            <person name="and Daims H."/>
        </authorList>
    </citation>
    <scope>NUCLEOTIDE SEQUENCE [LARGE SCALE GENOMIC DNA]</scope>
    <source>
        <strain evidence="2 3">3/211</strain>
    </source>
</reference>
<comment type="caution">
    <text evidence="2">The sequence shown here is derived from an EMBL/GenBank/DDBJ whole genome shotgun (WGS) entry which is preliminary data.</text>
</comment>
<feature type="signal peptide" evidence="1">
    <location>
        <begin position="1"/>
        <end position="19"/>
    </location>
</feature>
<evidence type="ECO:0000313" key="3">
    <source>
        <dbReference type="Proteomes" id="UP000011704"/>
    </source>
</evidence>
<dbReference type="Gene3D" id="3.40.1260.10">
    <property type="entry name" value="DsrEFH-like"/>
    <property type="match status" value="1"/>
</dbReference>
<dbReference type="EMBL" id="CAQJ01000028">
    <property type="protein sequence ID" value="CCQ90135.1"/>
    <property type="molecule type" value="Genomic_DNA"/>
</dbReference>
<dbReference type="OrthoDB" id="9798583at2"/>